<evidence type="ECO:0000313" key="11">
    <source>
        <dbReference type="Proteomes" id="UP000028712"/>
    </source>
</evidence>
<protein>
    <submittedName>
        <fullName evidence="9">General secretion pathway protein GspF</fullName>
    </submittedName>
</protein>
<dbReference type="OrthoDB" id="1523422at2"/>
<dbReference type="Proteomes" id="UP000028712">
    <property type="component" value="Unassembled WGS sequence"/>
</dbReference>
<feature type="transmembrane region" description="Helical" evidence="7">
    <location>
        <begin position="139"/>
        <end position="166"/>
    </location>
</feature>
<reference evidence="10 12" key="2">
    <citation type="submission" date="2016-11" db="EMBL/GenBank/DDBJ databases">
        <title>Whole genomes of Flavobacteriaceae.</title>
        <authorList>
            <person name="Stine C."/>
            <person name="Li C."/>
            <person name="Tadesse D."/>
        </authorList>
    </citation>
    <scope>NUCLEOTIDE SEQUENCE [LARGE SCALE GENOMIC DNA]</scope>
    <source>
        <strain evidence="10 12">ATCC 29551</strain>
    </source>
</reference>
<organism evidence="9 11">
    <name type="scientific">Flavobacterium hydatis</name>
    <name type="common">Cytophaga aquatilis</name>
    <dbReference type="NCBI Taxonomy" id="991"/>
    <lineage>
        <taxon>Bacteria</taxon>
        <taxon>Pseudomonadati</taxon>
        <taxon>Bacteroidota</taxon>
        <taxon>Flavobacteriia</taxon>
        <taxon>Flavobacteriales</taxon>
        <taxon>Flavobacteriaceae</taxon>
        <taxon>Flavobacterium</taxon>
    </lineage>
</organism>
<evidence type="ECO:0000313" key="12">
    <source>
        <dbReference type="Proteomes" id="UP000198424"/>
    </source>
</evidence>
<evidence type="ECO:0000313" key="9">
    <source>
        <dbReference type="EMBL" id="KFF11993.1"/>
    </source>
</evidence>
<evidence type="ECO:0000256" key="5">
    <source>
        <dbReference type="ARBA" id="ARBA00022989"/>
    </source>
</evidence>
<dbReference type="PANTHER" id="PTHR30012">
    <property type="entry name" value="GENERAL SECRETION PATHWAY PROTEIN"/>
    <property type="match status" value="1"/>
</dbReference>
<feature type="transmembrane region" description="Helical" evidence="7">
    <location>
        <begin position="350"/>
        <end position="368"/>
    </location>
</feature>
<keyword evidence="4 7" id="KW-0812">Transmembrane</keyword>
<keyword evidence="6 7" id="KW-0472">Membrane</keyword>
<comment type="caution">
    <text evidence="9">The sequence shown here is derived from an EMBL/GenBank/DDBJ whole genome shotgun (WGS) entry which is preliminary data.</text>
</comment>
<dbReference type="EMBL" id="JPRM01000032">
    <property type="protein sequence ID" value="KFF11993.1"/>
    <property type="molecule type" value="Genomic_DNA"/>
</dbReference>
<evidence type="ECO:0000256" key="4">
    <source>
        <dbReference type="ARBA" id="ARBA00022692"/>
    </source>
</evidence>
<feature type="domain" description="Type II secretion system protein GspF" evidence="8">
    <location>
        <begin position="45"/>
        <end position="167"/>
    </location>
</feature>
<keyword evidence="3" id="KW-1003">Cell membrane</keyword>
<dbReference type="Proteomes" id="UP000198424">
    <property type="component" value="Unassembled WGS sequence"/>
</dbReference>
<dbReference type="AlphaFoldDB" id="A0A086A5M9"/>
<dbReference type="Pfam" id="PF00482">
    <property type="entry name" value="T2SSF"/>
    <property type="match status" value="2"/>
</dbReference>
<dbReference type="Gene3D" id="1.20.81.30">
    <property type="entry name" value="Type II secretion system (T2SS), domain F"/>
    <property type="match status" value="2"/>
</dbReference>
<evidence type="ECO:0000259" key="8">
    <source>
        <dbReference type="Pfam" id="PF00482"/>
    </source>
</evidence>
<evidence type="ECO:0000256" key="6">
    <source>
        <dbReference type="ARBA" id="ARBA00023136"/>
    </source>
</evidence>
<comment type="similarity">
    <text evidence="2">Belongs to the GSP F family.</text>
</comment>
<dbReference type="InterPro" id="IPR042094">
    <property type="entry name" value="T2SS_GspF_sf"/>
</dbReference>
<name>A0A086A5M9_FLAHY</name>
<dbReference type="InterPro" id="IPR003004">
    <property type="entry name" value="GspF/PilC"/>
</dbReference>
<dbReference type="STRING" id="991.IW20_18695"/>
<reference evidence="9 11" key="1">
    <citation type="submission" date="2014-07" db="EMBL/GenBank/DDBJ databases">
        <title>Genome of Flavobacterium hydatis DSM 2063.</title>
        <authorList>
            <person name="Pipes S.E."/>
            <person name="Stropko S.J."/>
            <person name="Newman J.D."/>
        </authorList>
    </citation>
    <scope>NUCLEOTIDE SEQUENCE [LARGE SCALE GENOMIC DNA]</scope>
    <source>
        <strain evidence="9 11">DSM 2063</strain>
    </source>
</reference>
<evidence type="ECO:0000256" key="3">
    <source>
        <dbReference type="ARBA" id="ARBA00022475"/>
    </source>
</evidence>
<proteinExistence type="inferred from homology"/>
<keyword evidence="12" id="KW-1185">Reference proteome</keyword>
<evidence type="ECO:0000256" key="7">
    <source>
        <dbReference type="SAM" id="Phobius"/>
    </source>
</evidence>
<comment type="subcellular location">
    <subcellularLocation>
        <location evidence="1">Cell membrane</location>
        <topology evidence="1">Multi-pass membrane protein</topology>
    </subcellularLocation>
</comment>
<dbReference type="PANTHER" id="PTHR30012:SF0">
    <property type="entry name" value="TYPE II SECRETION SYSTEM PROTEIN F-RELATED"/>
    <property type="match status" value="1"/>
</dbReference>
<dbReference type="InterPro" id="IPR018076">
    <property type="entry name" value="T2SS_GspF_dom"/>
</dbReference>
<dbReference type="GO" id="GO:0005886">
    <property type="term" value="C:plasma membrane"/>
    <property type="evidence" value="ECO:0007669"/>
    <property type="project" value="UniProtKB-SubCell"/>
</dbReference>
<feature type="domain" description="Type II secretion system protein GspF" evidence="8">
    <location>
        <begin position="247"/>
        <end position="369"/>
    </location>
</feature>
<gene>
    <name evidence="10" type="ORF">B0A62_11425</name>
    <name evidence="9" type="ORF">IW20_18695</name>
</gene>
<evidence type="ECO:0000313" key="10">
    <source>
        <dbReference type="EMBL" id="OXA94260.1"/>
    </source>
</evidence>
<sequence>MAFKLENTPNKVIHQNKKQTSLEDLLKKEISFFGASFNNKKKQAFYQELAVLLKAGITFKEGLSLIVESLKKKADKDLIQNVLNDVVNGKSFSEALLDSKSFSEYEYYSIQIGEETGTTAQVCKELGVFYERKNEQKRIIIAALTYPSIVLSTAVLVVVFMLSYVVPMFQDIFKQNNMELPVLTQMIVKLSGFTKTYGGYAFLLIIAFIFTSRIFKDNPKYKRTLHFALVKIPIIGPFITKVYLAQFTQAVALLTTAKVPLLNSIQMVKKMIRFVPLQDALKKVENNILKGNSLSSSLKENKLFDNRIISLVKVAEETNQTEYVFKQLSEQYNQEVVQQSKIMTTVLEPFIILFVGVLVAVLLIAMYLPMFQLSSAIG</sequence>
<evidence type="ECO:0000256" key="1">
    <source>
        <dbReference type="ARBA" id="ARBA00004651"/>
    </source>
</evidence>
<evidence type="ECO:0000256" key="2">
    <source>
        <dbReference type="ARBA" id="ARBA00005745"/>
    </source>
</evidence>
<keyword evidence="5 7" id="KW-1133">Transmembrane helix</keyword>
<dbReference type="EMBL" id="MUGY01000010">
    <property type="protein sequence ID" value="OXA94260.1"/>
    <property type="molecule type" value="Genomic_DNA"/>
</dbReference>
<dbReference type="PRINTS" id="PR00812">
    <property type="entry name" value="BCTERIALGSPF"/>
</dbReference>
<dbReference type="eggNOG" id="COG1459">
    <property type="taxonomic scope" value="Bacteria"/>
</dbReference>
<accession>A0A086A5M9</accession>
<dbReference type="RefSeq" id="WP_035625651.1">
    <property type="nucleotide sequence ID" value="NZ_JBEWQG010000036.1"/>
</dbReference>
<feature type="transmembrane region" description="Helical" evidence="7">
    <location>
        <begin position="197"/>
        <end position="215"/>
    </location>
</feature>